<reference evidence="2 3" key="1">
    <citation type="journal article" date="2017" name="Gigascience">
        <title>Genome sequence of the small brown planthopper, Laodelphax striatellus.</title>
        <authorList>
            <person name="Zhu J."/>
            <person name="Jiang F."/>
            <person name="Wang X."/>
            <person name="Yang P."/>
            <person name="Bao Y."/>
            <person name="Zhao W."/>
            <person name="Wang W."/>
            <person name="Lu H."/>
            <person name="Wang Q."/>
            <person name="Cui N."/>
            <person name="Li J."/>
            <person name="Chen X."/>
            <person name="Luo L."/>
            <person name="Yu J."/>
            <person name="Kang L."/>
            <person name="Cui F."/>
        </authorList>
    </citation>
    <scope>NUCLEOTIDE SEQUENCE [LARGE SCALE GENOMIC DNA]</scope>
    <source>
        <strain evidence="2">Lst14</strain>
    </source>
</reference>
<dbReference type="AlphaFoldDB" id="A0A482X1V6"/>
<feature type="region of interest" description="Disordered" evidence="1">
    <location>
        <begin position="1"/>
        <end position="23"/>
    </location>
</feature>
<comment type="caution">
    <text evidence="2">The sequence shown here is derived from an EMBL/GenBank/DDBJ whole genome shotgun (WGS) entry which is preliminary data.</text>
</comment>
<evidence type="ECO:0000313" key="2">
    <source>
        <dbReference type="EMBL" id="RZF39508.1"/>
    </source>
</evidence>
<dbReference type="EMBL" id="QKKF02019844">
    <property type="protein sequence ID" value="RZF39508.1"/>
    <property type="molecule type" value="Genomic_DNA"/>
</dbReference>
<gene>
    <name evidence="2" type="ORF">LSTR_LSTR001029</name>
</gene>
<dbReference type="Gene3D" id="3.40.50.300">
    <property type="entry name" value="P-loop containing nucleotide triphosphate hydrolases"/>
    <property type="match status" value="1"/>
</dbReference>
<sequence length="189" mass="21186">MNLAISKDHDASHTFDEKERAPPEHNWACQAGSDYIQQQISLTTKLLSEGENVIQKQKDLSTDEYILVLGKAGSGKTSLVQFLAQNPKLQSKKVEKNDFDFTLPDTAIMYLESLLKLTSDNYKNKWINGLSFKAFAVQKLQPNVGVLKNLPKKLPLMSPGSPSFTIWVVIKDQTTSSNNRQLQVLPTVH</sequence>
<keyword evidence="3" id="KW-1185">Reference proteome</keyword>
<organism evidence="2 3">
    <name type="scientific">Laodelphax striatellus</name>
    <name type="common">Small brown planthopper</name>
    <name type="synonym">Delphax striatella</name>
    <dbReference type="NCBI Taxonomy" id="195883"/>
    <lineage>
        <taxon>Eukaryota</taxon>
        <taxon>Metazoa</taxon>
        <taxon>Ecdysozoa</taxon>
        <taxon>Arthropoda</taxon>
        <taxon>Hexapoda</taxon>
        <taxon>Insecta</taxon>
        <taxon>Pterygota</taxon>
        <taxon>Neoptera</taxon>
        <taxon>Paraneoptera</taxon>
        <taxon>Hemiptera</taxon>
        <taxon>Auchenorrhyncha</taxon>
        <taxon>Fulgoroidea</taxon>
        <taxon>Delphacidae</taxon>
        <taxon>Criomorphinae</taxon>
        <taxon>Laodelphax</taxon>
    </lineage>
</organism>
<proteinExistence type="predicted"/>
<protein>
    <submittedName>
        <fullName evidence="2">Uncharacterized protein</fullName>
    </submittedName>
</protein>
<evidence type="ECO:0000313" key="3">
    <source>
        <dbReference type="Proteomes" id="UP000291343"/>
    </source>
</evidence>
<accession>A0A482X1V6</accession>
<name>A0A482X1V6_LAOST</name>
<evidence type="ECO:0000256" key="1">
    <source>
        <dbReference type="SAM" id="MobiDB-lite"/>
    </source>
</evidence>
<dbReference type="Proteomes" id="UP000291343">
    <property type="component" value="Unassembled WGS sequence"/>
</dbReference>
<dbReference type="SUPFAM" id="SSF52540">
    <property type="entry name" value="P-loop containing nucleoside triphosphate hydrolases"/>
    <property type="match status" value="1"/>
</dbReference>
<dbReference type="InParanoid" id="A0A482X1V6"/>
<dbReference type="InterPro" id="IPR027417">
    <property type="entry name" value="P-loop_NTPase"/>
</dbReference>